<feature type="compositionally biased region" description="Low complexity" evidence="4">
    <location>
        <begin position="535"/>
        <end position="568"/>
    </location>
</feature>
<dbReference type="GeneID" id="8235726"/>
<evidence type="ECO:0000313" key="9">
    <source>
        <dbReference type="Proteomes" id="UP000009046"/>
    </source>
</evidence>
<reference evidence="8" key="3">
    <citation type="submission" date="2021-02" db="UniProtKB">
        <authorList>
            <consortium name="EnsemblMetazoa"/>
        </authorList>
    </citation>
    <scope>IDENTIFICATION</scope>
    <source>
        <strain evidence="8">USDA</strain>
    </source>
</reference>
<evidence type="ECO:0000313" key="8">
    <source>
        <dbReference type="EnsemblMetazoa" id="PHUM489940-PA"/>
    </source>
</evidence>
<dbReference type="HOGENOM" id="CLU_013670_1_0_1"/>
<accession>E0VWP9</accession>
<sequence>MANISSQRFCLRWNNHQSNLLSVFDQLLQDESFVDVTLAVDGQFLRAHKMVLSACSPYFQSLFTDHPDKHPIVILKDVPYTDMRCLLDFMYRGEVSVDQDRLTAFLKLQKVYGLKQLYHDKIVAYSHSGLTEVNEEKCDLPSITNSLLGSQNLHSHVPPPQLHRIYQPPSLKRAQVHNNNFPSLNSAPLLGSALTAPKRKRGRPRKLSGSSDFAPGSPNSDTDASDAKTSESILPELLEVKMEYSDKDRNRESSCENERYSNGEERRERLNNENEHLAGTSHVERGNGHDSESFALEDGYSKLSYLICLNALILNALLRPKIKRRSSEESTGGNLVIDFNNMATKSEGNVYSSNTNTSGSPNTSNENASVVSASTTPQTVPKPVVRRRVRRRANSSSQDPAEQLTEMSVRGKQKIYECLKKQKAEDKAIIARLISSEMLSSGLNLFRYASVQEGLYKCTECEKSDVLKTFKNKYSFQRHAFLYHEGHQRKVFPCPVCQKEFSRPDKMKNHMKTVHECFVPKDVFPPSPVTGGYFLTPPQLQQQQQQQHLQLKPPQVTNSSSRSTNPLSSPMPPQP</sequence>
<dbReference type="eggNOG" id="ENOG502QQPP">
    <property type="taxonomic scope" value="Eukaryota"/>
</dbReference>
<keyword evidence="3" id="KW-0479">Metal-binding</keyword>
<keyword evidence="3" id="KW-0863">Zinc-finger</keyword>
<dbReference type="EMBL" id="AAZO01005931">
    <property type="status" value="NOT_ANNOTATED_CDS"/>
    <property type="molecule type" value="Genomic_DNA"/>
</dbReference>
<dbReference type="AlphaFoldDB" id="E0VWP9"/>
<dbReference type="InterPro" id="IPR051095">
    <property type="entry name" value="Dros_DevTransReg"/>
</dbReference>
<dbReference type="GO" id="GO:0006357">
    <property type="term" value="P:regulation of transcription by RNA polymerase II"/>
    <property type="evidence" value="ECO:0007669"/>
    <property type="project" value="TreeGrafter"/>
</dbReference>
<dbReference type="STRING" id="121224.E0VWP9"/>
<feature type="compositionally biased region" description="Low complexity" evidence="4">
    <location>
        <begin position="352"/>
        <end position="367"/>
    </location>
</feature>
<reference evidence="7" key="1">
    <citation type="submission" date="2007-04" db="EMBL/GenBank/DDBJ databases">
        <title>Annotation of Pediculus humanus corporis strain USDA.</title>
        <authorList>
            <person name="Kirkness E."/>
            <person name="Hannick L."/>
            <person name="Hass B."/>
            <person name="Bruggner R."/>
            <person name="Lawson D."/>
            <person name="Bidwell S."/>
            <person name="Joardar V."/>
            <person name="Caler E."/>
            <person name="Walenz B."/>
            <person name="Inman J."/>
            <person name="Schobel S."/>
            <person name="Galinsky K."/>
            <person name="Amedeo P."/>
            <person name="Strausberg R."/>
        </authorList>
    </citation>
    <scope>NUCLEOTIDE SEQUENCE</scope>
    <source>
        <strain evidence="7">USDA</strain>
    </source>
</reference>
<dbReference type="EnsemblMetazoa" id="PHUM489940-RA">
    <property type="protein sequence ID" value="PHUM489940-PA"/>
    <property type="gene ID" value="PHUM489940"/>
</dbReference>
<dbReference type="GO" id="GO:0048513">
    <property type="term" value="P:animal organ development"/>
    <property type="evidence" value="ECO:0007669"/>
    <property type="project" value="UniProtKB-ARBA"/>
</dbReference>
<dbReference type="KEGG" id="phu:Phum_PHUM489940"/>
<evidence type="ECO:0000256" key="2">
    <source>
        <dbReference type="ARBA" id="ARBA00023242"/>
    </source>
</evidence>
<dbReference type="Gene3D" id="3.30.710.10">
    <property type="entry name" value="Potassium Channel Kv1.1, Chain A"/>
    <property type="match status" value="1"/>
</dbReference>
<feature type="domain" description="C2H2-type" evidence="6">
    <location>
        <begin position="492"/>
        <end position="520"/>
    </location>
</feature>
<dbReference type="EMBL" id="DS235823">
    <property type="protein sequence ID" value="EEB17805.1"/>
    <property type="molecule type" value="Genomic_DNA"/>
</dbReference>
<feature type="compositionally biased region" description="Basic and acidic residues" evidence="4">
    <location>
        <begin position="238"/>
        <end position="268"/>
    </location>
</feature>
<dbReference type="InParanoid" id="E0VWP9"/>
<dbReference type="Pfam" id="PF00651">
    <property type="entry name" value="BTB"/>
    <property type="match status" value="1"/>
</dbReference>
<gene>
    <name evidence="8" type="primary">8235726</name>
    <name evidence="7" type="ORF">Phum_PHUM489940</name>
</gene>
<feature type="region of interest" description="Disordered" evidence="4">
    <location>
        <begin position="348"/>
        <end position="380"/>
    </location>
</feature>
<dbReference type="Gene3D" id="3.30.160.60">
    <property type="entry name" value="Classic Zinc Finger"/>
    <property type="match status" value="1"/>
</dbReference>
<evidence type="ECO:0000259" key="6">
    <source>
        <dbReference type="PROSITE" id="PS50157"/>
    </source>
</evidence>
<evidence type="ECO:0000256" key="1">
    <source>
        <dbReference type="ARBA" id="ARBA00004123"/>
    </source>
</evidence>
<dbReference type="RefSeq" id="XP_002430543.1">
    <property type="nucleotide sequence ID" value="XM_002430498.1"/>
</dbReference>
<name>E0VWP9_PEDHC</name>
<comment type="subcellular location">
    <subcellularLocation>
        <location evidence="1">Nucleus</location>
    </subcellularLocation>
</comment>
<keyword evidence="9" id="KW-1185">Reference proteome</keyword>
<evidence type="ECO:0000259" key="5">
    <source>
        <dbReference type="PROSITE" id="PS50097"/>
    </source>
</evidence>
<organism>
    <name type="scientific">Pediculus humanus subsp. corporis</name>
    <name type="common">Body louse</name>
    <dbReference type="NCBI Taxonomy" id="121224"/>
    <lineage>
        <taxon>Eukaryota</taxon>
        <taxon>Metazoa</taxon>
        <taxon>Ecdysozoa</taxon>
        <taxon>Arthropoda</taxon>
        <taxon>Hexapoda</taxon>
        <taxon>Insecta</taxon>
        <taxon>Pterygota</taxon>
        <taxon>Neoptera</taxon>
        <taxon>Paraneoptera</taxon>
        <taxon>Psocodea</taxon>
        <taxon>Troctomorpha</taxon>
        <taxon>Phthiraptera</taxon>
        <taxon>Anoplura</taxon>
        <taxon>Pediculidae</taxon>
        <taxon>Pediculus</taxon>
    </lineage>
</organism>
<dbReference type="PROSITE" id="PS50157">
    <property type="entry name" value="ZINC_FINGER_C2H2_2"/>
    <property type="match status" value="1"/>
</dbReference>
<feature type="compositionally biased region" description="Polar residues" evidence="4">
    <location>
        <begin position="368"/>
        <end position="379"/>
    </location>
</feature>
<dbReference type="GO" id="GO:0048666">
    <property type="term" value="P:neuron development"/>
    <property type="evidence" value="ECO:0007669"/>
    <property type="project" value="UniProtKB-ARBA"/>
</dbReference>
<dbReference type="OMA" id="QQDHYQR"/>
<feature type="domain" description="BTB" evidence="5">
    <location>
        <begin position="34"/>
        <end position="99"/>
    </location>
</feature>
<dbReference type="CTD" id="8235726"/>
<keyword evidence="3" id="KW-0862">Zinc</keyword>
<dbReference type="PANTHER" id="PTHR23110:SF82">
    <property type="entry name" value="PROTEIN TRAMTRACK, ALPHA ISOFORM"/>
    <property type="match status" value="1"/>
</dbReference>
<dbReference type="Proteomes" id="UP000009046">
    <property type="component" value="Unassembled WGS sequence"/>
</dbReference>
<dbReference type="InterPro" id="IPR000210">
    <property type="entry name" value="BTB/POZ_dom"/>
</dbReference>
<dbReference type="SMART" id="SM00355">
    <property type="entry name" value="ZnF_C2H2"/>
    <property type="match status" value="2"/>
</dbReference>
<dbReference type="InterPro" id="IPR011333">
    <property type="entry name" value="SKP1/BTB/POZ_sf"/>
</dbReference>
<dbReference type="OrthoDB" id="19132at2759"/>
<dbReference type="InterPro" id="IPR013087">
    <property type="entry name" value="Znf_C2H2_type"/>
</dbReference>
<feature type="region of interest" description="Disordered" evidence="4">
    <location>
        <begin position="195"/>
        <end position="268"/>
    </location>
</feature>
<dbReference type="PANTHER" id="PTHR23110">
    <property type="entry name" value="BTB DOMAIN TRANSCRIPTION FACTOR"/>
    <property type="match status" value="1"/>
</dbReference>
<dbReference type="Pfam" id="PF00096">
    <property type="entry name" value="zf-C2H2"/>
    <property type="match status" value="1"/>
</dbReference>
<dbReference type="VEuPathDB" id="VectorBase:PHUM489940"/>
<protein>
    <submittedName>
        <fullName evidence="7 8">Tramtrack, putative</fullName>
    </submittedName>
</protein>
<feature type="region of interest" description="Disordered" evidence="4">
    <location>
        <begin position="534"/>
        <end position="575"/>
    </location>
</feature>
<dbReference type="SUPFAM" id="SSF54695">
    <property type="entry name" value="POZ domain"/>
    <property type="match status" value="1"/>
</dbReference>
<dbReference type="CDD" id="cd18315">
    <property type="entry name" value="BTB_POZ_BAB-like"/>
    <property type="match status" value="1"/>
</dbReference>
<evidence type="ECO:0000256" key="3">
    <source>
        <dbReference type="PROSITE-ProRule" id="PRU00042"/>
    </source>
</evidence>
<dbReference type="GO" id="GO:0005634">
    <property type="term" value="C:nucleus"/>
    <property type="evidence" value="ECO:0007669"/>
    <property type="project" value="UniProtKB-SubCell"/>
</dbReference>
<dbReference type="PROSITE" id="PS50097">
    <property type="entry name" value="BTB"/>
    <property type="match status" value="1"/>
</dbReference>
<dbReference type="InterPro" id="IPR036236">
    <property type="entry name" value="Znf_C2H2_sf"/>
</dbReference>
<dbReference type="GO" id="GO:0003006">
    <property type="term" value="P:developmental process involved in reproduction"/>
    <property type="evidence" value="ECO:0007669"/>
    <property type="project" value="UniProtKB-ARBA"/>
</dbReference>
<proteinExistence type="predicted"/>
<feature type="compositionally biased region" description="Basic residues" evidence="4">
    <location>
        <begin position="197"/>
        <end position="206"/>
    </location>
</feature>
<evidence type="ECO:0000313" key="7">
    <source>
        <dbReference type="EMBL" id="EEB17805.1"/>
    </source>
</evidence>
<dbReference type="SMART" id="SM00225">
    <property type="entry name" value="BTB"/>
    <property type="match status" value="1"/>
</dbReference>
<dbReference type="FunCoup" id="E0VWP9">
    <property type="interactions" value="139"/>
</dbReference>
<dbReference type="SUPFAM" id="SSF57667">
    <property type="entry name" value="beta-beta-alpha zinc fingers"/>
    <property type="match status" value="1"/>
</dbReference>
<evidence type="ECO:0000256" key="4">
    <source>
        <dbReference type="SAM" id="MobiDB-lite"/>
    </source>
</evidence>
<dbReference type="GO" id="GO:0008270">
    <property type="term" value="F:zinc ion binding"/>
    <property type="evidence" value="ECO:0007669"/>
    <property type="project" value="UniProtKB-KW"/>
</dbReference>
<keyword evidence="2" id="KW-0539">Nucleus</keyword>
<reference evidence="7" key="2">
    <citation type="submission" date="2007-04" db="EMBL/GenBank/DDBJ databases">
        <title>The genome of the human body louse.</title>
        <authorList>
            <consortium name="The Human Body Louse Genome Consortium"/>
            <person name="Kirkness E."/>
            <person name="Walenz B."/>
            <person name="Hass B."/>
            <person name="Bruggner R."/>
            <person name="Strausberg R."/>
        </authorList>
    </citation>
    <scope>NUCLEOTIDE SEQUENCE</scope>
    <source>
        <strain evidence="7">USDA</strain>
    </source>
</reference>
<dbReference type="PROSITE" id="PS00028">
    <property type="entry name" value="ZINC_FINGER_C2H2_1"/>
    <property type="match status" value="1"/>
</dbReference>